<accession>A0A445A308</accession>
<proteinExistence type="predicted"/>
<dbReference type="AlphaFoldDB" id="A0A445A308"/>
<evidence type="ECO:0000313" key="3">
    <source>
        <dbReference type="Proteomes" id="UP000289738"/>
    </source>
</evidence>
<dbReference type="InterPro" id="IPR040256">
    <property type="entry name" value="At4g02000-like"/>
</dbReference>
<dbReference type="Proteomes" id="UP000289738">
    <property type="component" value="Chromosome B03"/>
</dbReference>
<keyword evidence="3" id="KW-1185">Reference proteome</keyword>
<evidence type="ECO:0000313" key="2">
    <source>
        <dbReference type="EMBL" id="RYR20742.1"/>
    </source>
</evidence>
<dbReference type="STRING" id="3818.A0A445A308"/>
<protein>
    <submittedName>
        <fullName evidence="2">Uncharacterized protein</fullName>
    </submittedName>
</protein>
<feature type="compositionally biased region" description="Polar residues" evidence="1">
    <location>
        <begin position="269"/>
        <end position="286"/>
    </location>
</feature>
<organism evidence="2 3">
    <name type="scientific">Arachis hypogaea</name>
    <name type="common">Peanut</name>
    <dbReference type="NCBI Taxonomy" id="3818"/>
    <lineage>
        <taxon>Eukaryota</taxon>
        <taxon>Viridiplantae</taxon>
        <taxon>Streptophyta</taxon>
        <taxon>Embryophyta</taxon>
        <taxon>Tracheophyta</taxon>
        <taxon>Spermatophyta</taxon>
        <taxon>Magnoliopsida</taxon>
        <taxon>eudicotyledons</taxon>
        <taxon>Gunneridae</taxon>
        <taxon>Pentapetalae</taxon>
        <taxon>rosids</taxon>
        <taxon>fabids</taxon>
        <taxon>Fabales</taxon>
        <taxon>Fabaceae</taxon>
        <taxon>Papilionoideae</taxon>
        <taxon>50 kb inversion clade</taxon>
        <taxon>dalbergioids sensu lato</taxon>
        <taxon>Dalbergieae</taxon>
        <taxon>Pterocarpus clade</taxon>
        <taxon>Arachis</taxon>
    </lineage>
</organism>
<dbReference type="EMBL" id="SDMP01000013">
    <property type="protein sequence ID" value="RYR20742.1"/>
    <property type="molecule type" value="Genomic_DNA"/>
</dbReference>
<gene>
    <name evidence="2" type="ORF">Ahy_B03g065968</name>
</gene>
<evidence type="ECO:0000256" key="1">
    <source>
        <dbReference type="SAM" id="MobiDB-lite"/>
    </source>
</evidence>
<dbReference type="PANTHER" id="PTHR31286">
    <property type="entry name" value="GLYCINE-RICH CELL WALL STRUCTURAL PROTEIN 1.8-LIKE"/>
    <property type="match status" value="1"/>
</dbReference>
<name>A0A445A308_ARAHY</name>
<feature type="compositionally biased region" description="Basic and acidic residues" evidence="1">
    <location>
        <begin position="251"/>
        <end position="263"/>
    </location>
</feature>
<reference evidence="2 3" key="1">
    <citation type="submission" date="2019-01" db="EMBL/GenBank/DDBJ databases">
        <title>Sequencing of cultivated peanut Arachis hypogaea provides insights into genome evolution and oil improvement.</title>
        <authorList>
            <person name="Chen X."/>
        </authorList>
    </citation>
    <scope>NUCLEOTIDE SEQUENCE [LARGE SCALE GENOMIC DNA]</scope>
    <source>
        <strain evidence="3">cv. Fuhuasheng</strain>
        <tissue evidence="2">Leaves</tissue>
    </source>
</reference>
<dbReference type="PANTHER" id="PTHR31286:SF178">
    <property type="entry name" value="DUF4283 DOMAIN-CONTAINING PROTEIN"/>
    <property type="match status" value="1"/>
</dbReference>
<sequence length="286" mass="32691">MEGIENVAMEGDVLDLEDSPAQHGDTDQKLVGRVLTDKVLNTVTVRKMILNMWGDSQGLVITNAGPNSFILNFKSQEETRRAPNLSIDEVNYNQLPIWVQIHGLPYDKINIKNAEKIGVIVGRVISAEDPFVEGNMLRSFLKVKMEINVQAPLKTGFWFKRNDRSHSWTELKYEKLYNYCYKYGRIGHDKRACEEELVRSLVNPEIPRYGPELTTPGLRLIENEAKKSGIRRRKEEQNNWARERSLQGKEWLKRQAQKDRGKSDLAGVKSSQTSASGKSWDRSANS</sequence>
<feature type="region of interest" description="Disordered" evidence="1">
    <location>
        <begin position="251"/>
        <end position="286"/>
    </location>
</feature>
<comment type="caution">
    <text evidence="2">The sequence shown here is derived from an EMBL/GenBank/DDBJ whole genome shotgun (WGS) entry which is preliminary data.</text>
</comment>